<organism evidence="2 3">
    <name type="scientific">Adhaeribacter soli</name>
    <dbReference type="NCBI Taxonomy" id="2607655"/>
    <lineage>
        <taxon>Bacteria</taxon>
        <taxon>Pseudomonadati</taxon>
        <taxon>Bacteroidota</taxon>
        <taxon>Cytophagia</taxon>
        <taxon>Cytophagales</taxon>
        <taxon>Hymenobacteraceae</taxon>
        <taxon>Adhaeribacter</taxon>
    </lineage>
</organism>
<dbReference type="EMBL" id="VTWT01000005">
    <property type="protein sequence ID" value="KAA9333811.1"/>
    <property type="molecule type" value="Genomic_DNA"/>
</dbReference>
<sequence length="357" mass="38202">MKKLKFPSLFLTGLCLSGSLLFSSCEKEPKSTPAPVAPTPPGAKGPYEHGVFVINEGNTLGAISYYNPSSKVVRKDIFQDENNRPVGQFLQSMAVHNEKAYLVAGGSKKLEIVDANTFKSIGVISGLEIPRYFITSGNKGYLTDYVTYSGNGQVNIIDLNTNTITKTITVGKLPELMAIVENKLYITNSADNFISVINLTTETAEAPITIGQGPSSLVVDANKKLWVLCGSSYGTDPGSLAQVDPVTGAVERNFPILARSASPQDLAINGQKNRLYFTLDNKIYSMGISDAALPATPLVDRGTKGFYGLGVDPQENIIYGAYAPDFSSEGKVIRYNPGGAAIDSFNVSVGPNGFVFK</sequence>
<dbReference type="SUPFAM" id="SSF63825">
    <property type="entry name" value="YWTD domain"/>
    <property type="match status" value="1"/>
</dbReference>
<comment type="caution">
    <text evidence="2">The sequence shown here is derived from an EMBL/GenBank/DDBJ whole genome shotgun (WGS) entry which is preliminary data.</text>
</comment>
<dbReference type="RefSeq" id="WP_150903977.1">
    <property type="nucleotide sequence ID" value="NZ_VTWT01000005.1"/>
</dbReference>
<keyword evidence="3" id="KW-1185">Reference proteome</keyword>
<feature type="signal peptide" evidence="1">
    <location>
        <begin position="1"/>
        <end position="22"/>
    </location>
</feature>
<accession>A0A5N1IV50</accession>
<evidence type="ECO:0000313" key="3">
    <source>
        <dbReference type="Proteomes" id="UP000326570"/>
    </source>
</evidence>
<dbReference type="Proteomes" id="UP000326570">
    <property type="component" value="Unassembled WGS sequence"/>
</dbReference>
<dbReference type="InterPro" id="IPR011964">
    <property type="entry name" value="YVTN_b-propeller_repeat"/>
</dbReference>
<dbReference type="PROSITE" id="PS51257">
    <property type="entry name" value="PROKAR_LIPOPROTEIN"/>
    <property type="match status" value="1"/>
</dbReference>
<dbReference type="PANTHER" id="PTHR47197:SF3">
    <property type="entry name" value="DIHYDRO-HEME D1 DEHYDROGENASE"/>
    <property type="match status" value="1"/>
</dbReference>
<dbReference type="AlphaFoldDB" id="A0A5N1IV50"/>
<evidence type="ECO:0008006" key="4">
    <source>
        <dbReference type="Google" id="ProtNLM"/>
    </source>
</evidence>
<protein>
    <recommendedName>
        <fullName evidence="4">YncE family protein</fullName>
    </recommendedName>
</protein>
<dbReference type="InterPro" id="IPR051200">
    <property type="entry name" value="Host-pathogen_enzymatic-act"/>
</dbReference>
<dbReference type="Gene3D" id="2.130.10.10">
    <property type="entry name" value="YVTN repeat-like/Quinoprotein amine dehydrogenase"/>
    <property type="match status" value="1"/>
</dbReference>
<name>A0A5N1IV50_9BACT</name>
<dbReference type="InterPro" id="IPR031815">
    <property type="entry name" value="DUF5074"/>
</dbReference>
<keyword evidence="1" id="KW-0732">Signal</keyword>
<proteinExistence type="predicted"/>
<dbReference type="Pfam" id="PF16819">
    <property type="entry name" value="DUF5074"/>
    <property type="match status" value="1"/>
</dbReference>
<dbReference type="InterPro" id="IPR015943">
    <property type="entry name" value="WD40/YVTN_repeat-like_dom_sf"/>
</dbReference>
<gene>
    <name evidence="2" type="ORF">F0P94_11255</name>
</gene>
<reference evidence="2 3" key="1">
    <citation type="submission" date="2019-09" db="EMBL/GenBank/DDBJ databases">
        <title>Genome sequence of Adhaeribacter sp. M2.</title>
        <authorList>
            <person name="Srinivasan S."/>
        </authorList>
    </citation>
    <scope>NUCLEOTIDE SEQUENCE [LARGE SCALE GENOMIC DNA]</scope>
    <source>
        <strain evidence="2 3">M2</strain>
    </source>
</reference>
<feature type="chain" id="PRO_5024844392" description="YncE family protein" evidence="1">
    <location>
        <begin position="23"/>
        <end position="357"/>
    </location>
</feature>
<evidence type="ECO:0000313" key="2">
    <source>
        <dbReference type="EMBL" id="KAA9333811.1"/>
    </source>
</evidence>
<dbReference type="PANTHER" id="PTHR47197">
    <property type="entry name" value="PROTEIN NIRF"/>
    <property type="match status" value="1"/>
</dbReference>
<dbReference type="NCBIfam" id="TIGR02276">
    <property type="entry name" value="beta_rpt_yvtn"/>
    <property type="match status" value="1"/>
</dbReference>
<evidence type="ECO:0000256" key="1">
    <source>
        <dbReference type="SAM" id="SignalP"/>
    </source>
</evidence>